<name>A0AAW0UQH8_SCYPA</name>
<protein>
    <submittedName>
        <fullName evidence="2">Uncharacterized protein</fullName>
    </submittedName>
</protein>
<proteinExistence type="predicted"/>
<comment type="caution">
    <text evidence="2">The sequence shown here is derived from an EMBL/GenBank/DDBJ whole genome shotgun (WGS) entry which is preliminary data.</text>
</comment>
<dbReference type="AlphaFoldDB" id="A0AAW0UQH8"/>
<organism evidence="2 3">
    <name type="scientific">Scylla paramamosain</name>
    <name type="common">Mud crab</name>
    <dbReference type="NCBI Taxonomy" id="85552"/>
    <lineage>
        <taxon>Eukaryota</taxon>
        <taxon>Metazoa</taxon>
        <taxon>Ecdysozoa</taxon>
        <taxon>Arthropoda</taxon>
        <taxon>Crustacea</taxon>
        <taxon>Multicrustacea</taxon>
        <taxon>Malacostraca</taxon>
        <taxon>Eumalacostraca</taxon>
        <taxon>Eucarida</taxon>
        <taxon>Decapoda</taxon>
        <taxon>Pleocyemata</taxon>
        <taxon>Brachyura</taxon>
        <taxon>Eubrachyura</taxon>
        <taxon>Portunoidea</taxon>
        <taxon>Portunidae</taxon>
        <taxon>Portuninae</taxon>
        <taxon>Scylla</taxon>
    </lineage>
</organism>
<keyword evidence="3" id="KW-1185">Reference proteome</keyword>
<evidence type="ECO:0000313" key="2">
    <source>
        <dbReference type="EMBL" id="KAK8401711.1"/>
    </source>
</evidence>
<dbReference type="Proteomes" id="UP001487740">
    <property type="component" value="Unassembled WGS sequence"/>
</dbReference>
<gene>
    <name evidence="2" type="ORF">O3P69_001080</name>
</gene>
<reference evidence="2 3" key="1">
    <citation type="submission" date="2023-03" db="EMBL/GenBank/DDBJ databases">
        <title>High-quality genome of Scylla paramamosain provides insights in environmental adaptation.</title>
        <authorList>
            <person name="Zhang L."/>
        </authorList>
    </citation>
    <scope>NUCLEOTIDE SEQUENCE [LARGE SCALE GENOMIC DNA]</scope>
    <source>
        <strain evidence="2">LZ_2023a</strain>
        <tissue evidence="2">Muscle</tissue>
    </source>
</reference>
<accession>A0AAW0UQH8</accession>
<sequence>MIESELDHISGLATLSREPTGIPTLMAVQAPGCRSKMENYFREKKRVWRRSKRSEDSGILARTIGTSQSPVEQDEDDHVNPENDKLLRTRGRKDASRRTYEYWRPESPYILGGYEEYVPVKQMVVAAPSAAVQNEEGGWSLQFSPLENLCRTSLKALVRGYPLEGVLFTVTQSPQEGEGKLQLDFPAVMDYMRNFLETGIHLQEVVQDKTRATTRFIVGSWMDPRMPDLPFYTPRAHGGPFFRDRDGNYSIPRTVKSYRSAQRLPHDLEFFFSLSKEQKTHLEEMCNQVCDPQ</sequence>
<evidence type="ECO:0000256" key="1">
    <source>
        <dbReference type="SAM" id="MobiDB-lite"/>
    </source>
</evidence>
<evidence type="ECO:0000313" key="3">
    <source>
        <dbReference type="Proteomes" id="UP001487740"/>
    </source>
</evidence>
<feature type="region of interest" description="Disordered" evidence="1">
    <location>
        <begin position="58"/>
        <end position="83"/>
    </location>
</feature>
<dbReference type="EMBL" id="JARAKH010000008">
    <property type="protein sequence ID" value="KAK8401711.1"/>
    <property type="molecule type" value="Genomic_DNA"/>
</dbReference>